<name>A0A415G3C9_9FIRM</name>
<reference evidence="1 2" key="1">
    <citation type="submission" date="2018-08" db="EMBL/GenBank/DDBJ databases">
        <title>A genome reference for cultivated species of the human gut microbiota.</title>
        <authorList>
            <person name="Zou Y."/>
            <person name="Xue W."/>
            <person name="Luo G."/>
        </authorList>
    </citation>
    <scope>NUCLEOTIDE SEQUENCE [LARGE SCALE GENOMIC DNA]</scope>
    <source>
        <strain evidence="1 2">AF45-14BH</strain>
    </source>
</reference>
<dbReference type="EMBL" id="QRNJ01000092">
    <property type="protein sequence ID" value="RHK33382.1"/>
    <property type="molecule type" value="Genomic_DNA"/>
</dbReference>
<sequence>MIDEVKDDLPELLNHITTLKKSSWDKQKREYMCESKMKVINFDKIPKAYNRGKGWSILPKSNDALYIDVKGQWYFIEFKNGSINSGEIYKKLFDSIVMLLDEKIIPDIQFVRDNINYILVYNSNKYGKVANYPARESIYRYTFERAEEEEKLFDIDKFEQYLFKATHTYTPSLFVKNFILPKEREEGIAVEN</sequence>
<evidence type="ECO:0000313" key="1">
    <source>
        <dbReference type="EMBL" id="RHK33382.1"/>
    </source>
</evidence>
<protein>
    <submittedName>
        <fullName evidence="1">Uncharacterized protein</fullName>
    </submittedName>
</protein>
<dbReference type="Proteomes" id="UP000283497">
    <property type="component" value="Unassembled WGS sequence"/>
</dbReference>
<dbReference type="AlphaFoldDB" id="A0A415G3C9"/>
<comment type="caution">
    <text evidence="1">The sequence shown here is derived from an EMBL/GenBank/DDBJ whole genome shotgun (WGS) entry which is preliminary data.</text>
</comment>
<evidence type="ECO:0000313" key="2">
    <source>
        <dbReference type="Proteomes" id="UP000283497"/>
    </source>
</evidence>
<gene>
    <name evidence="1" type="ORF">DW068_15705</name>
</gene>
<dbReference type="RefSeq" id="WP_118315268.1">
    <property type="nucleotide sequence ID" value="NZ_QRNJ01000092.1"/>
</dbReference>
<organism evidence="1 2">
    <name type="scientific">Anaerobutyricum hallii</name>
    <dbReference type="NCBI Taxonomy" id="39488"/>
    <lineage>
        <taxon>Bacteria</taxon>
        <taxon>Bacillati</taxon>
        <taxon>Bacillota</taxon>
        <taxon>Clostridia</taxon>
        <taxon>Lachnospirales</taxon>
        <taxon>Lachnospiraceae</taxon>
        <taxon>Anaerobutyricum</taxon>
    </lineage>
</organism>
<accession>A0A415G3C9</accession>
<proteinExistence type="predicted"/>